<comment type="function">
    <text evidence="6">Probable zinc metalloprotease whose natural substrate is unknown.</text>
</comment>
<dbReference type="PANTHER" id="PTHR15910">
    <property type="entry name" value="ARCHAEMETZINCIN"/>
    <property type="match status" value="1"/>
</dbReference>
<feature type="binding site" evidence="6">
    <location>
        <position position="164"/>
    </location>
    <ligand>
        <name>Zn(2+)</name>
        <dbReference type="ChEBI" id="CHEBI:29105"/>
        <label>2</label>
    </ligand>
</feature>
<dbReference type="KEGG" id="sjv:SJAV_14000"/>
<keyword evidence="1 6" id="KW-0645">Protease</keyword>
<dbReference type="EMBL" id="AP031322">
    <property type="protein sequence ID" value="BFH73456.1"/>
    <property type="molecule type" value="Genomic_DNA"/>
</dbReference>
<protein>
    <recommendedName>
        <fullName evidence="6">Archaemetzincin</fullName>
        <ecNumber evidence="6">3.4.-.-</ecNumber>
    </recommendedName>
</protein>
<reference evidence="7" key="1">
    <citation type="submission" date="2024-03" db="EMBL/GenBank/DDBJ databases">
        <title>Complete genome sequence of Sulfurisphaera javensis strain KD-1.</title>
        <authorList>
            <person name="Sakai H."/>
            <person name="Nur N."/>
            <person name="Suwanto A."/>
            <person name="Kurosawa N."/>
        </authorList>
    </citation>
    <scope>NUCLEOTIDE SEQUENCE</scope>
    <source>
        <strain evidence="7">KD-1</strain>
    </source>
</reference>
<comment type="similarity">
    <text evidence="6">Belongs to the peptidase M54 family.</text>
</comment>
<dbReference type="AlphaFoldDB" id="A0AAT9GRC0"/>
<dbReference type="GO" id="GO:0008237">
    <property type="term" value="F:metallopeptidase activity"/>
    <property type="evidence" value="ECO:0007669"/>
    <property type="project" value="UniProtKB-UniRule"/>
</dbReference>
<dbReference type="SUPFAM" id="SSF55486">
    <property type="entry name" value="Metalloproteases ('zincins'), catalytic domain"/>
    <property type="match status" value="1"/>
</dbReference>
<keyword evidence="4 6" id="KW-0862">Zinc</keyword>
<gene>
    <name evidence="6" type="primary">amzA</name>
    <name evidence="7" type="ORF">SJAV_14000</name>
</gene>
<comment type="subunit">
    <text evidence="6">Monomer.</text>
</comment>
<evidence type="ECO:0000256" key="5">
    <source>
        <dbReference type="ARBA" id="ARBA00023049"/>
    </source>
</evidence>
<evidence type="ECO:0000313" key="7">
    <source>
        <dbReference type="EMBL" id="BFH73456.1"/>
    </source>
</evidence>
<feature type="active site" description="Proton acceptor" evidence="6">
    <location>
        <position position="130"/>
    </location>
</feature>
<feature type="binding site" evidence="6">
    <location>
        <position position="139"/>
    </location>
    <ligand>
        <name>Zn(2+)</name>
        <dbReference type="ChEBI" id="CHEBI:29105"/>
        <label>1</label>
        <note>catalytic</note>
    </ligand>
</feature>
<feature type="binding site" evidence="6">
    <location>
        <position position="145"/>
    </location>
    <ligand>
        <name>Zn(2+)</name>
        <dbReference type="ChEBI" id="CHEBI:29105"/>
        <label>2</label>
    </ligand>
</feature>
<dbReference type="InterPro" id="IPR012962">
    <property type="entry name" value="Pept_M54_archaemetzincn"/>
</dbReference>
<dbReference type="EC" id="3.4.-.-" evidence="6"/>
<dbReference type="Pfam" id="PF07998">
    <property type="entry name" value="Peptidase_M54"/>
    <property type="match status" value="1"/>
</dbReference>
<keyword evidence="3 6" id="KW-0378">Hydrolase</keyword>
<dbReference type="InterPro" id="IPR024079">
    <property type="entry name" value="MetalloPept_cat_dom_sf"/>
</dbReference>
<keyword evidence="2 6" id="KW-0479">Metal-binding</keyword>
<sequence>MYKVLIVKLTNIDKNVINEIVNHLSNLGFHVDVLGEINHINITYFDWERSQFKAEKILEFISNKFKNFPYDSIIAIGEIDAYANGLNFVFGLSTKKFGTVYLSRLKNEFYRKECDIQLFINRAKKEVTHELGHTLGLSHCSNPNCVMNFSNSVQDVDKKSAYFCEECRLKLNINNKR</sequence>
<feature type="binding site" evidence="6">
    <location>
        <position position="129"/>
    </location>
    <ligand>
        <name>Zn(2+)</name>
        <dbReference type="ChEBI" id="CHEBI:29105"/>
        <label>1</label>
        <note>catalytic</note>
    </ligand>
</feature>
<dbReference type="RefSeq" id="WP_369609044.1">
    <property type="nucleotide sequence ID" value="NZ_AP031322.1"/>
</dbReference>
<comment type="cofactor">
    <cofactor evidence="6">
        <name>Zn(2+)</name>
        <dbReference type="ChEBI" id="CHEBI:29105"/>
    </cofactor>
    <text evidence="6">Binds 2 Zn(2+) ions per subunit. One is catalytic, whereas the other seems to have a structural role.</text>
</comment>
<dbReference type="GO" id="GO:0008270">
    <property type="term" value="F:zinc ion binding"/>
    <property type="evidence" value="ECO:0007669"/>
    <property type="project" value="UniProtKB-UniRule"/>
</dbReference>
<name>A0AAT9GRC0_9CREN</name>
<evidence type="ECO:0000256" key="1">
    <source>
        <dbReference type="ARBA" id="ARBA00022670"/>
    </source>
</evidence>
<evidence type="ECO:0000256" key="2">
    <source>
        <dbReference type="ARBA" id="ARBA00022723"/>
    </source>
</evidence>
<evidence type="ECO:0000256" key="4">
    <source>
        <dbReference type="ARBA" id="ARBA00022833"/>
    </source>
</evidence>
<dbReference type="InterPro" id="IPR012091">
    <property type="entry name" value="Pept_M54_archaemetzncn_arc/bac"/>
</dbReference>
<dbReference type="HAMAP" id="MF_01842">
    <property type="entry name" value="Archaemetzincin"/>
    <property type="match status" value="1"/>
</dbReference>
<organism evidence="7">
    <name type="scientific">Sulfurisphaera javensis</name>
    <dbReference type="NCBI Taxonomy" id="2049879"/>
    <lineage>
        <taxon>Archaea</taxon>
        <taxon>Thermoproteota</taxon>
        <taxon>Thermoprotei</taxon>
        <taxon>Sulfolobales</taxon>
        <taxon>Sulfolobaceae</taxon>
        <taxon>Sulfurisphaera</taxon>
    </lineage>
</organism>
<keyword evidence="5 6" id="KW-0482">Metalloprotease</keyword>
<dbReference type="GO" id="GO:0006508">
    <property type="term" value="P:proteolysis"/>
    <property type="evidence" value="ECO:0007669"/>
    <property type="project" value="UniProtKB-UniRule"/>
</dbReference>
<dbReference type="CDD" id="cd11375">
    <property type="entry name" value="Peptidase_M54"/>
    <property type="match status" value="1"/>
</dbReference>
<feature type="binding site" evidence="6">
    <location>
        <position position="167"/>
    </location>
    <ligand>
        <name>Zn(2+)</name>
        <dbReference type="ChEBI" id="CHEBI:29105"/>
        <label>2</label>
    </ligand>
</feature>
<evidence type="ECO:0000256" key="3">
    <source>
        <dbReference type="ARBA" id="ARBA00022801"/>
    </source>
</evidence>
<dbReference type="GeneID" id="92354355"/>
<feature type="binding site" evidence="6">
    <location>
        <position position="133"/>
    </location>
    <ligand>
        <name>Zn(2+)</name>
        <dbReference type="ChEBI" id="CHEBI:29105"/>
        <label>1</label>
        <note>catalytic</note>
    </ligand>
</feature>
<proteinExistence type="inferred from homology"/>
<accession>A0AAT9GRC0</accession>
<dbReference type="Gene3D" id="3.40.390.10">
    <property type="entry name" value="Collagenase (Catalytic Domain)"/>
    <property type="match status" value="1"/>
</dbReference>
<dbReference type="PIRSF" id="PIRSF005785">
    <property type="entry name" value="Zn-prot_arch"/>
    <property type="match status" value="1"/>
</dbReference>
<evidence type="ECO:0000256" key="6">
    <source>
        <dbReference type="HAMAP-Rule" id="MF_01842"/>
    </source>
</evidence>
<dbReference type="NCBIfam" id="NF033823">
    <property type="entry name" value="archmetzin"/>
    <property type="match status" value="1"/>
</dbReference>
<feature type="binding site" evidence="6">
    <location>
        <position position="140"/>
    </location>
    <ligand>
        <name>Zn(2+)</name>
        <dbReference type="ChEBI" id="CHEBI:29105"/>
        <label>2</label>
    </ligand>
</feature>
<dbReference type="PANTHER" id="PTHR15910:SF1">
    <property type="entry name" value="ARCHAEMETZINCIN-2"/>
    <property type="match status" value="1"/>
</dbReference>